<sequence length="176" mass="19927">MNEAVTIDEHDHLRGPRDAQVVIVEYGDFQCPFTARAYAALDDLGERLGDDLCLAYRHFPLPKHPFAELAAEAAEAAAAQGKFWEMHDALFEHQDRINPETLVVLAESIDLDINRFRDEMLARHYRPRVLGDAARARREGVDQTPTLFINGERYRGDSDELSLAKGIEQALARRRG</sequence>
<evidence type="ECO:0000259" key="2">
    <source>
        <dbReference type="Pfam" id="PF13462"/>
    </source>
</evidence>
<dbReference type="PANTHER" id="PTHR13887">
    <property type="entry name" value="GLUTATHIONE S-TRANSFERASE KAPPA"/>
    <property type="match status" value="1"/>
</dbReference>
<comment type="caution">
    <text evidence="3">The sequence shown here is derived from an EMBL/GenBank/DDBJ whole genome shotgun (WGS) entry which is preliminary data.</text>
</comment>
<evidence type="ECO:0000256" key="1">
    <source>
        <dbReference type="ARBA" id="ARBA00005791"/>
    </source>
</evidence>
<dbReference type="RefSeq" id="WP_258822344.1">
    <property type="nucleotide sequence ID" value="NZ_JANUHB010000002.1"/>
</dbReference>
<organism evidence="3 4">
    <name type="scientific">Massilia agilis</name>
    <dbReference type="NCBI Taxonomy" id="1811226"/>
    <lineage>
        <taxon>Bacteria</taxon>
        <taxon>Pseudomonadati</taxon>
        <taxon>Pseudomonadota</taxon>
        <taxon>Betaproteobacteria</taxon>
        <taxon>Burkholderiales</taxon>
        <taxon>Oxalobacteraceae</taxon>
        <taxon>Telluria group</taxon>
        <taxon>Massilia</taxon>
    </lineage>
</organism>
<proteinExistence type="inferred from homology"/>
<evidence type="ECO:0000313" key="4">
    <source>
        <dbReference type="Proteomes" id="UP001206126"/>
    </source>
</evidence>
<gene>
    <name evidence="3" type="ORF">NX774_11675</name>
</gene>
<keyword evidence="4" id="KW-1185">Reference proteome</keyword>
<dbReference type="Pfam" id="PF13462">
    <property type="entry name" value="Thioredoxin_4"/>
    <property type="match status" value="1"/>
</dbReference>
<comment type="similarity">
    <text evidence="1">Belongs to the thioredoxin family. DsbA subfamily.</text>
</comment>
<feature type="domain" description="Thioredoxin-like fold" evidence="2">
    <location>
        <begin position="9"/>
        <end position="167"/>
    </location>
</feature>
<dbReference type="Proteomes" id="UP001206126">
    <property type="component" value="Unassembled WGS sequence"/>
</dbReference>
<dbReference type="SUPFAM" id="SSF52833">
    <property type="entry name" value="Thioredoxin-like"/>
    <property type="match status" value="1"/>
</dbReference>
<dbReference type="InterPro" id="IPR036249">
    <property type="entry name" value="Thioredoxin-like_sf"/>
</dbReference>
<dbReference type="InterPro" id="IPR012336">
    <property type="entry name" value="Thioredoxin-like_fold"/>
</dbReference>
<reference evidence="3 4" key="1">
    <citation type="submission" date="2022-08" db="EMBL/GenBank/DDBJ databases">
        <title>Reclassification of Massilia species as members of the genera Telluria, Duganella, Pseudoduganella, Mokoshia gen. nov. and Zemynaea gen. nov. using orthogonal and non-orthogonal genome-based approaches.</title>
        <authorList>
            <person name="Bowman J.P."/>
        </authorList>
    </citation>
    <scope>NUCLEOTIDE SEQUENCE [LARGE SCALE GENOMIC DNA]</scope>
    <source>
        <strain evidence="3 4">JCM 31605</strain>
    </source>
</reference>
<protein>
    <submittedName>
        <fullName evidence="3">DsbA family protein</fullName>
    </submittedName>
</protein>
<dbReference type="Gene3D" id="3.40.30.10">
    <property type="entry name" value="Glutaredoxin"/>
    <property type="match status" value="1"/>
</dbReference>
<dbReference type="EMBL" id="JANUHB010000002">
    <property type="protein sequence ID" value="MCS0808579.1"/>
    <property type="molecule type" value="Genomic_DNA"/>
</dbReference>
<evidence type="ECO:0000313" key="3">
    <source>
        <dbReference type="EMBL" id="MCS0808579.1"/>
    </source>
</evidence>
<dbReference type="PANTHER" id="PTHR13887:SF55">
    <property type="entry name" value="SLR0313 PROTEIN"/>
    <property type="match status" value="1"/>
</dbReference>
<name>A0ABT2DCK3_9BURK</name>
<accession>A0ABT2DCK3</accession>